<dbReference type="RefSeq" id="WP_275422074.1">
    <property type="nucleotide sequence ID" value="NZ_CP106877.1"/>
</dbReference>
<keyword evidence="4" id="KW-1185">Reference proteome</keyword>
<dbReference type="Proteomes" id="UP001164726">
    <property type="component" value="Chromosome"/>
</dbReference>
<evidence type="ECO:0000313" key="4">
    <source>
        <dbReference type="Proteomes" id="UP001164726"/>
    </source>
</evidence>
<protein>
    <submittedName>
        <fullName evidence="3">DUF418 domain-containing protein</fullName>
    </submittedName>
</protein>
<sequence>MYFFSMPYVYVDPFSEADSVLDRTIYLLTDVFAQASFYPLFSFLFGYSFILLMEKLEERQLNTGKILFRRMVVLFIIGFIHIILFWSGDILVTYATIGFLLLFVKKWGERKLTITAILLYSIPQLFLSLLLLIFIHFVQLTELNSQIEKMGAQATKIYQNGNFLEVARFRIEEWWYFSGVLNFNVIIILFLTIFPLFLIGMAFAKGRRLEKSEANRKFFKRLFLFTFPTGLLLKFVPYFTSKNEATEYIQDFIGGPLLAFAYISLFYILVNGGEKRKIWRYFADVGKMSLTNYLLQSLISTFLFYGYGLGLYGKLAYYETTFIVLIIYLFQILFSRYWFQFYRQGPVEWIWRGFTFGRFSPLKKGAPK</sequence>
<feature type="transmembrane region" description="Helical" evidence="1">
    <location>
        <begin position="117"/>
        <end position="138"/>
    </location>
</feature>
<dbReference type="EMBL" id="CP106877">
    <property type="protein sequence ID" value="WAA13865.1"/>
    <property type="molecule type" value="Genomic_DNA"/>
</dbReference>
<feature type="transmembrane region" description="Helical" evidence="1">
    <location>
        <begin position="174"/>
        <end position="201"/>
    </location>
</feature>
<accession>A0A9E8M2H4</accession>
<proteinExistence type="predicted"/>
<feature type="transmembrane region" description="Helical" evidence="1">
    <location>
        <begin position="66"/>
        <end position="84"/>
    </location>
</feature>
<dbReference type="PANTHER" id="PTHR30590:SF2">
    <property type="entry name" value="INNER MEMBRANE PROTEIN"/>
    <property type="match status" value="1"/>
</dbReference>
<keyword evidence="1" id="KW-0812">Transmembrane</keyword>
<feature type="transmembrane region" description="Helical" evidence="1">
    <location>
        <begin position="252"/>
        <end position="270"/>
    </location>
</feature>
<evidence type="ECO:0000256" key="1">
    <source>
        <dbReference type="SAM" id="Phobius"/>
    </source>
</evidence>
<dbReference type="PANTHER" id="PTHR30590">
    <property type="entry name" value="INNER MEMBRANE PROTEIN"/>
    <property type="match status" value="1"/>
</dbReference>
<evidence type="ECO:0000313" key="3">
    <source>
        <dbReference type="EMBL" id="WAA13865.1"/>
    </source>
</evidence>
<feature type="transmembrane region" description="Helical" evidence="1">
    <location>
        <begin position="222"/>
        <end position="240"/>
    </location>
</feature>
<feature type="transmembrane region" description="Helical" evidence="1">
    <location>
        <begin position="290"/>
        <end position="309"/>
    </location>
</feature>
<dbReference type="InterPro" id="IPR052529">
    <property type="entry name" value="Bact_Transport_Assoc"/>
</dbReference>
<name>A0A9E8M2H4_9BACI</name>
<dbReference type="AlphaFoldDB" id="A0A9E8M2H4"/>
<feature type="transmembrane region" description="Helical" evidence="1">
    <location>
        <begin position="315"/>
        <end position="334"/>
    </location>
</feature>
<feature type="transmembrane region" description="Helical" evidence="1">
    <location>
        <begin position="90"/>
        <end position="105"/>
    </location>
</feature>
<keyword evidence="1" id="KW-0472">Membrane</keyword>
<dbReference type="InterPro" id="IPR007349">
    <property type="entry name" value="DUF418"/>
</dbReference>
<gene>
    <name evidence="3" type="ORF">OE105_02630</name>
</gene>
<organism evidence="3 4">
    <name type="scientific">Fervidibacillus halotolerans</name>
    <dbReference type="NCBI Taxonomy" id="2980027"/>
    <lineage>
        <taxon>Bacteria</taxon>
        <taxon>Bacillati</taxon>
        <taxon>Bacillota</taxon>
        <taxon>Bacilli</taxon>
        <taxon>Bacillales</taxon>
        <taxon>Bacillaceae</taxon>
        <taxon>Fervidibacillus</taxon>
    </lineage>
</organism>
<dbReference type="Pfam" id="PF04235">
    <property type="entry name" value="DUF418"/>
    <property type="match status" value="1"/>
</dbReference>
<dbReference type="KEGG" id="fhl:OE105_02630"/>
<feature type="domain" description="DUF418" evidence="2">
    <location>
        <begin position="204"/>
        <end position="357"/>
    </location>
</feature>
<keyword evidence="1" id="KW-1133">Transmembrane helix</keyword>
<feature type="transmembrane region" description="Helical" evidence="1">
    <location>
        <begin position="36"/>
        <end position="54"/>
    </location>
</feature>
<reference evidence="3" key="1">
    <citation type="submission" date="2022-09" db="EMBL/GenBank/DDBJ databases">
        <title>Complete Genomes of Fervidibacillus albus and Fervidibacillus halotolerans isolated from tidal flat sediments.</title>
        <authorList>
            <person name="Kwon K.K."/>
            <person name="Yang S.-H."/>
            <person name="Park M.J."/>
            <person name="Oh H.-M."/>
        </authorList>
    </citation>
    <scope>NUCLEOTIDE SEQUENCE</scope>
    <source>
        <strain evidence="3">MEBiC13594</strain>
    </source>
</reference>
<evidence type="ECO:0000259" key="2">
    <source>
        <dbReference type="Pfam" id="PF04235"/>
    </source>
</evidence>